<protein>
    <submittedName>
        <fullName evidence="1">Uncharacterized protein</fullName>
    </submittedName>
</protein>
<evidence type="ECO:0000313" key="1">
    <source>
        <dbReference type="EMBL" id="KAI4318886.1"/>
    </source>
</evidence>
<accession>A0ACB9M7K4</accession>
<reference evidence="2" key="1">
    <citation type="journal article" date="2023" name="Front. Plant Sci.">
        <title>Chromosomal-level genome assembly of Melastoma candidum provides insights into trichome evolution.</title>
        <authorList>
            <person name="Zhong Y."/>
            <person name="Wu W."/>
            <person name="Sun C."/>
            <person name="Zou P."/>
            <person name="Liu Y."/>
            <person name="Dai S."/>
            <person name="Zhou R."/>
        </authorList>
    </citation>
    <scope>NUCLEOTIDE SEQUENCE [LARGE SCALE GENOMIC DNA]</scope>
</reference>
<gene>
    <name evidence="1" type="ORF">MLD38_032543</name>
</gene>
<name>A0ACB9M7K4_9MYRT</name>
<comment type="caution">
    <text evidence="1">The sequence shown here is derived from an EMBL/GenBank/DDBJ whole genome shotgun (WGS) entry which is preliminary data.</text>
</comment>
<organism evidence="1 2">
    <name type="scientific">Melastoma candidum</name>
    <dbReference type="NCBI Taxonomy" id="119954"/>
    <lineage>
        <taxon>Eukaryota</taxon>
        <taxon>Viridiplantae</taxon>
        <taxon>Streptophyta</taxon>
        <taxon>Embryophyta</taxon>
        <taxon>Tracheophyta</taxon>
        <taxon>Spermatophyta</taxon>
        <taxon>Magnoliopsida</taxon>
        <taxon>eudicotyledons</taxon>
        <taxon>Gunneridae</taxon>
        <taxon>Pentapetalae</taxon>
        <taxon>rosids</taxon>
        <taxon>malvids</taxon>
        <taxon>Myrtales</taxon>
        <taxon>Melastomataceae</taxon>
        <taxon>Melastomatoideae</taxon>
        <taxon>Melastomateae</taxon>
        <taxon>Melastoma</taxon>
    </lineage>
</organism>
<dbReference type="Proteomes" id="UP001057402">
    <property type="component" value="Chromosome 10"/>
</dbReference>
<keyword evidence="2" id="KW-1185">Reference proteome</keyword>
<dbReference type="EMBL" id="CM042889">
    <property type="protein sequence ID" value="KAI4318886.1"/>
    <property type="molecule type" value="Genomic_DNA"/>
</dbReference>
<proteinExistence type="predicted"/>
<evidence type="ECO:0000313" key="2">
    <source>
        <dbReference type="Proteomes" id="UP001057402"/>
    </source>
</evidence>
<sequence length="109" mass="12081">MAQISESGRGGVDVERVDVHRLQSFVFACQFLLLQPLVSADGGKSIDSSALLERASQSIKVKRYNEALNDLNAAIQVHPDLSEALLQKASILRQLCRYVESEASYKKFL</sequence>